<accession>A0A5B2W2P3</accession>
<keyword evidence="5" id="KW-1185">Reference proteome</keyword>
<dbReference type="SUPFAM" id="SSF55545">
    <property type="entry name" value="beta-N-acetylhexosaminidase-like domain"/>
    <property type="match status" value="1"/>
</dbReference>
<dbReference type="RefSeq" id="WP_149836743.1">
    <property type="nucleotide sequence ID" value="NZ_VUOC01000001.1"/>
</dbReference>
<dbReference type="PANTHER" id="PTHR47406:SF2">
    <property type="entry name" value="ALPHA GLUCURONIDASE N-TERMINAL DOMAIN-CONTAINING PROTEIN"/>
    <property type="match status" value="1"/>
</dbReference>
<keyword evidence="2" id="KW-0732">Signal</keyword>
<dbReference type="Pfam" id="PF16126">
    <property type="entry name" value="DUF4838"/>
    <property type="match status" value="1"/>
</dbReference>
<evidence type="ECO:0000256" key="1">
    <source>
        <dbReference type="ARBA" id="ARBA00022801"/>
    </source>
</evidence>
<reference evidence="4 5" key="2">
    <citation type="submission" date="2019-09" db="EMBL/GenBank/DDBJ databases">
        <authorList>
            <person name="Jin C."/>
        </authorList>
    </citation>
    <scope>NUCLEOTIDE SEQUENCE [LARGE SCALE GENOMIC DNA]</scope>
    <source>
        <strain evidence="4 5">BN140078</strain>
    </source>
</reference>
<dbReference type="InterPro" id="IPR029018">
    <property type="entry name" value="Hex-like_dom2"/>
</dbReference>
<protein>
    <submittedName>
        <fullName evidence="4">DUF4838 domain-containing protein</fullName>
    </submittedName>
</protein>
<dbReference type="Gene3D" id="3.30.379.10">
    <property type="entry name" value="Chitobiase/beta-hexosaminidase domain 2-like"/>
    <property type="match status" value="1"/>
</dbReference>
<dbReference type="GO" id="GO:0045493">
    <property type="term" value="P:xylan catabolic process"/>
    <property type="evidence" value="ECO:0007669"/>
    <property type="project" value="InterPro"/>
</dbReference>
<dbReference type="Proteomes" id="UP000324611">
    <property type="component" value="Unassembled WGS sequence"/>
</dbReference>
<feature type="signal peptide" evidence="2">
    <location>
        <begin position="1"/>
        <end position="24"/>
    </location>
</feature>
<reference evidence="4 5" key="1">
    <citation type="submission" date="2019-09" db="EMBL/GenBank/DDBJ databases">
        <title>Chitinophaga ginsengihumi sp. nov., isolated from soil of ginseng rhizosphere.</title>
        <authorList>
            <person name="Lee J."/>
        </authorList>
    </citation>
    <scope>NUCLEOTIDE SEQUENCE [LARGE SCALE GENOMIC DNA]</scope>
    <source>
        <strain evidence="4 5">BN140078</strain>
    </source>
</reference>
<dbReference type="EMBL" id="VUOC01000001">
    <property type="protein sequence ID" value="KAA2245354.1"/>
    <property type="molecule type" value="Genomic_DNA"/>
</dbReference>
<organism evidence="4 5">
    <name type="scientific">Chitinophaga agrisoli</name>
    <dbReference type="NCBI Taxonomy" id="2607653"/>
    <lineage>
        <taxon>Bacteria</taxon>
        <taxon>Pseudomonadati</taxon>
        <taxon>Bacteroidota</taxon>
        <taxon>Chitinophagia</taxon>
        <taxon>Chitinophagales</taxon>
        <taxon>Chitinophagaceae</taxon>
        <taxon>Chitinophaga</taxon>
    </lineage>
</organism>
<proteinExistence type="predicted"/>
<dbReference type="InterPro" id="IPR032287">
    <property type="entry name" value="DUF4838"/>
</dbReference>
<feature type="chain" id="PRO_5022683203" evidence="2">
    <location>
        <begin position="25"/>
        <end position="754"/>
    </location>
</feature>
<sequence>MSVLGSRLLFLLALVVSCQPFCNAQSIKLADGGKSSYNIIIPGNASETEKKSAEVLQNYFQKVTGARLDIREENGQNAAMISIGSTKLAARLLKATTIREDGYAIVSEGKNLVIAGAGTKGTLYGVYTFIEKYLGCRKWYTGPPQIPQSRTVSIPANLSLYENPAFEYREAFFPGVRDQEYVDWHKLHQFTKLWGSWGDTYEKFVPASVYFKSHPEYFGLVKGKRVPNQLCTSNENVIKIIIDSLQRKMNANPNAEYWSISPNTGPGYCECPLCAPTTAREGSVAGNLVLMVNKIAAHFPKAKFTFLAHGYTQQAPKYAKPASNVIVQLTSIESDRLLPFTQSPSAENFIKDLANWRKLTDNIYIWDYCAQFTAYLAPFPIVPIFQPNLQFMKKNMIKGVLEQGSGPGYTDMGELKGYVLAKLLWNPDVNVDQLIQEFTDGYYGPAGPSVREYLSAMRNAAVKTHAIMDIFGNVADGANTFLSPKYLDQYNDLLGKAKKAVGSNSVLLQRIGALQLTQDFTYLHQARYYGKGQRGLYSNNAASRSTVTQDTLQGVLKRFLDNGVKVGGVQVAEFGLSPGAYAAEERKILSAPVRQNMAMNAKVSLKFPYEKRFEGKGAAALTDGVAGLGDYSYNWLHFKGHPMIATVDAGKSLKADSIQTSFLYNPGFNLFLPASIKVEVSSNGTDYITLQTINVPEPVKIDRQVKLVPFKIATGKNNRFRFIRVTATPLSDFPDWAWAPSKTPVIACDEIWVY</sequence>
<dbReference type="GO" id="GO:0046559">
    <property type="term" value="F:alpha-glucuronidase activity"/>
    <property type="evidence" value="ECO:0007669"/>
    <property type="project" value="InterPro"/>
</dbReference>
<evidence type="ECO:0000256" key="2">
    <source>
        <dbReference type="SAM" id="SignalP"/>
    </source>
</evidence>
<name>A0A5B2W2P3_9BACT</name>
<gene>
    <name evidence="4" type="ORF">F0L74_05165</name>
</gene>
<dbReference type="PROSITE" id="PS51257">
    <property type="entry name" value="PROKAR_LIPOPROTEIN"/>
    <property type="match status" value="1"/>
</dbReference>
<dbReference type="PANTHER" id="PTHR47406">
    <property type="entry name" value="COAGULATION FACTOR 5/8 TYPE, C-TERMINAL"/>
    <property type="match status" value="1"/>
</dbReference>
<dbReference type="AlphaFoldDB" id="A0A5B2W2P3"/>
<evidence type="ECO:0000313" key="4">
    <source>
        <dbReference type="EMBL" id="KAA2245354.1"/>
    </source>
</evidence>
<evidence type="ECO:0000313" key="5">
    <source>
        <dbReference type="Proteomes" id="UP000324611"/>
    </source>
</evidence>
<dbReference type="Pfam" id="PF03648">
    <property type="entry name" value="Glyco_hydro_67N"/>
    <property type="match status" value="1"/>
</dbReference>
<keyword evidence="1" id="KW-0378">Hydrolase</keyword>
<comment type="caution">
    <text evidence="4">The sequence shown here is derived from an EMBL/GenBank/DDBJ whole genome shotgun (WGS) entry which is preliminary data.</text>
</comment>
<evidence type="ECO:0000259" key="3">
    <source>
        <dbReference type="Pfam" id="PF03648"/>
    </source>
</evidence>
<feature type="domain" description="Alpha glucuronidase N-terminal" evidence="3">
    <location>
        <begin position="43"/>
        <end position="128"/>
    </location>
</feature>
<dbReference type="InterPro" id="IPR005154">
    <property type="entry name" value="Glyco_hydro_67_aGlcAse_N"/>
</dbReference>